<dbReference type="GO" id="GO:0016779">
    <property type="term" value="F:nucleotidyltransferase activity"/>
    <property type="evidence" value="ECO:0007669"/>
    <property type="project" value="UniProtKB-KW"/>
</dbReference>
<name>I7CIJ2_MYCHA</name>
<reference evidence="10" key="2">
    <citation type="submission" date="2012-07" db="EMBL/GenBank/DDBJ databases">
        <title>Complete genome sequence of 'Candidatus Mycoplasma haemolamae'.</title>
        <authorList>
            <person name="Guimaraes A.M.S."/>
            <person name="Toth B."/>
            <person name="Santos A.P."/>
            <person name="Nascimento N.C."/>
            <person name="Sojka J.E."/>
            <person name="Messick J.B."/>
        </authorList>
    </citation>
    <scope>NUCLEOTIDE SEQUENCE [LARGE SCALE GENOMIC DNA]</scope>
    <source>
        <strain evidence="10">Purdue</strain>
    </source>
</reference>
<dbReference type="EMBL" id="CP003731">
    <property type="protein sequence ID" value="AFO51684.1"/>
    <property type="molecule type" value="Genomic_DNA"/>
</dbReference>
<organism evidence="9 10">
    <name type="scientific">Mycoplasma haematolamae (strain Purdue)</name>
    <dbReference type="NCBI Taxonomy" id="1212765"/>
    <lineage>
        <taxon>Bacteria</taxon>
        <taxon>Bacillati</taxon>
        <taxon>Mycoplasmatota</taxon>
        <taxon>Mollicutes</taxon>
        <taxon>Mycoplasmataceae</taxon>
        <taxon>Mycoplasma</taxon>
    </lineage>
</organism>
<keyword evidence="10" id="KW-1185">Reference proteome</keyword>
<dbReference type="STRING" id="1212765.MHLP_00520"/>
<evidence type="ECO:0000256" key="2">
    <source>
        <dbReference type="ARBA" id="ARBA00022478"/>
    </source>
</evidence>
<evidence type="ECO:0000313" key="9">
    <source>
        <dbReference type="EMBL" id="AFO51684.1"/>
    </source>
</evidence>
<evidence type="ECO:0000256" key="6">
    <source>
        <dbReference type="ARBA" id="ARBA00031937"/>
    </source>
</evidence>
<evidence type="ECO:0000256" key="7">
    <source>
        <dbReference type="SAM" id="MobiDB-lite"/>
    </source>
</evidence>
<feature type="region of interest" description="Disordered" evidence="7">
    <location>
        <begin position="94"/>
        <end position="158"/>
    </location>
</feature>
<accession>I7CIJ2</accession>
<keyword evidence="4" id="KW-0548">Nucleotidyltransferase</keyword>
<comment type="similarity">
    <text evidence="1">Belongs to the RpoE family.</text>
</comment>
<reference evidence="9 10" key="1">
    <citation type="journal article" date="2012" name="J. Bacteriol.">
        <title>Genome Sequence of "Candidatus Mycoplasma haemolamae" Strain Purdue, a Red Blood Cell Pathogen of Alpacas (Vicugna pacos) and Llamas (Lama glama).</title>
        <authorList>
            <person name="Guimaraes A.M."/>
            <person name="Toth B."/>
            <person name="Santos A.P."/>
            <person name="do Nascimento N.C."/>
            <person name="Kritchevsky J.E."/>
            <person name="Messick J.B."/>
        </authorList>
    </citation>
    <scope>NUCLEOTIDE SEQUENCE [LARGE SCALE GENOMIC DNA]</scope>
    <source>
        <strain evidence="9 10">Purdue</strain>
    </source>
</reference>
<evidence type="ECO:0000256" key="3">
    <source>
        <dbReference type="ARBA" id="ARBA00022679"/>
    </source>
</evidence>
<dbReference type="InterPro" id="IPR029757">
    <property type="entry name" value="RpoE"/>
</dbReference>
<gene>
    <name evidence="9" type="ordered locus">MHLP_00520</name>
</gene>
<feature type="compositionally biased region" description="Basic residues" evidence="7">
    <location>
        <begin position="115"/>
        <end position="124"/>
    </location>
</feature>
<evidence type="ECO:0000256" key="4">
    <source>
        <dbReference type="ARBA" id="ARBA00022695"/>
    </source>
</evidence>
<keyword evidence="5" id="KW-0804">Transcription</keyword>
<evidence type="ECO:0000259" key="8">
    <source>
        <dbReference type="PROSITE" id="PS51913"/>
    </source>
</evidence>
<dbReference type="PROSITE" id="PS51913">
    <property type="entry name" value="HTH_HARE"/>
    <property type="match status" value="1"/>
</dbReference>
<feature type="domain" description="HTH HARE-type" evidence="8">
    <location>
        <begin position="6"/>
        <end position="76"/>
    </location>
</feature>
<dbReference type="InterPro" id="IPR007759">
    <property type="entry name" value="Asxl_HARE-HTH"/>
</dbReference>
<dbReference type="GO" id="GO:0006351">
    <property type="term" value="P:DNA-templated transcription"/>
    <property type="evidence" value="ECO:0007669"/>
    <property type="project" value="InterPro"/>
</dbReference>
<dbReference type="GO" id="GO:0006355">
    <property type="term" value="P:regulation of DNA-templated transcription"/>
    <property type="evidence" value="ECO:0007669"/>
    <property type="project" value="InterPro"/>
</dbReference>
<keyword evidence="2 9" id="KW-0240">DNA-directed RNA polymerase</keyword>
<feature type="compositionally biased region" description="Acidic residues" evidence="7">
    <location>
        <begin position="131"/>
        <end position="158"/>
    </location>
</feature>
<dbReference type="Proteomes" id="UP000006502">
    <property type="component" value="Chromosome"/>
</dbReference>
<dbReference type="HOGENOM" id="CLU_129264_0_0_14"/>
<evidence type="ECO:0000256" key="5">
    <source>
        <dbReference type="ARBA" id="ARBA00023163"/>
    </source>
</evidence>
<dbReference type="GO" id="GO:0000428">
    <property type="term" value="C:DNA-directed RNA polymerase complex"/>
    <property type="evidence" value="ECO:0007669"/>
    <property type="project" value="UniProtKB-KW"/>
</dbReference>
<evidence type="ECO:0000256" key="1">
    <source>
        <dbReference type="ARBA" id="ARBA00009828"/>
    </source>
</evidence>
<dbReference type="NCBIfam" id="TIGR04567">
    <property type="entry name" value="RNAP_delt_lowGC"/>
    <property type="match status" value="1"/>
</dbReference>
<dbReference type="OrthoDB" id="400111at2"/>
<keyword evidence="3" id="KW-0808">Transferase</keyword>
<proteinExistence type="inferred from homology"/>
<dbReference type="PATRIC" id="fig|1212765.3.peg.129"/>
<evidence type="ECO:0000313" key="10">
    <source>
        <dbReference type="Proteomes" id="UP000006502"/>
    </source>
</evidence>
<dbReference type="Gene3D" id="1.10.10.1250">
    <property type="entry name" value="RNA polymerase, subunit delta, N-terminal domain"/>
    <property type="match status" value="1"/>
</dbReference>
<sequence>MKLSVRELMDVAHEVAKESFGRTTFNFSTLWTKTWANAKDFKKDNLENWIGTFYTELLCDARFVYLGPNQWKLREYMDYTEYLRVIGKRASDVSFLKEEGDEEPTDGEKKEVKTAPKRRGRKPSAPKEPVDEMEGLDEEEEALVQDEKISDDDEDSYD</sequence>
<dbReference type="AlphaFoldDB" id="I7CIJ2"/>
<dbReference type="KEGG" id="mhl:MHLP_00520"/>
<dbReference type="InterPro" id="IPR038087">
    <property type="entry name" value="RNAP_delta_N_dom_sf"/>
</dbReference>
<protein>
    <recommendedName>
        <fullName evidence="6">RNAP delta factor</fullName>
    </recommendedName>
</protein>